<feature type="binding site" evidence="9 11">
    <location>
        <position position="211"/>
    </location>
    <ligand>
        <name>substrate</name>
    </ligand>
</feature>
<evidence type="ECO:0000256" key="11">
    <source>
        <dbReference type="PIRSR" id="PIRSR614732-2"/>
    </source>
</evidence>
<evidence type="ECO:0000256" key="12">
    <source>
        <dbReference type="RuleBase" id="RU000512"/>
    </source>
</evidence>
<sequence>MRDSLYIALDFSSKDLALQFLDEHQLDRVPVKVGMQLFYREGPSLIKELKQRGHSIFLDLKLHDIPNTVYAAMKSLGKLEVDMVNVHAAGGVEMMKAACEGLRDGAEGKAPKLLAVTQLTSTDSEMLKDELLIDAPIDQVIDSYAMMSKKTGIDGVVCSVHEVKRIKERCGSDFLTLTPGIRLKGDRANDQKRVATPQLAKQQGTNYLVIGRSVTQADNPKEAYNQALKEWEDEYSQTIK</sequence>
<evidence type="ECO:0000256" key="2">
    <source>
        <dbReference type="ARBA" id="ARBA00004861"/>
    </source>
</evidence>
<comment type="pathway">
    <text evidence="2 9 12">Pyrimidine metabolism; UMP biosynthesis via de novo pathway; UMP from orotate: step 2/2.</text>
</comment>
<comment type="catalytic activity">
    <reaction evidence="7 9 12">
        <text>orotidine 5'-phosphate + H(+) = UMP + CO2</text>
        <dbReference type="Rhea" id="RHEA:11596"/>
        <dbReference type="ChEBI" id="CHEBI:15378"/>
        <dbReference type="ChEBI" id="CHEBI:16526"/>
        <dbReference type="ChEBI" id="CHEBI:57538"/>
        <dbReference type="ChEBI" id="CHEBI:57865"/>
        <dbReference type="EC" id="4.1.1.23"/>
    </reaction>
</comment>
<comment type="subunit">
    <text evidence="3 9">Homodimer.</text>
</comment>
<dbReference type="GO" id="GO:0044205">
    <property type="term" value="P:'de novo' UMP biosynthetic process"/>
    <property type="evidence" value="ECO:0007669"/>
    <property type="project" value="UniProtKB-UniRule"/>
</dbReference>
<name>A0A4Y8IT16_9BACI</name>
<evidence type="ECO:0000256" key="9">
    <source>
        <dbReference type="HAMAP-Rule" id="MF_01200"/>
    </source>
</evidence>
<dbReference type="InterPro" id="IPR013785">
    <property type="entry name" value="Aldolase_TIM"/>
</dbReference>
<dbReference type="InterPro" id="IPR018089">
    <property type="entry name" value="OMPdecase_AS"/>
</dbReference>
<feature type="binding site" evidence="9 11">
    <location>
        <position position="10"/>
    </location>
    <ligand>
        <name>substrate</name>
    </ligand>
</feature>
<feature type="active site" description="For OMPdecase activity" evidence="10">
    <location>
        <position position="61"/>
    </location>
</feature>
<dbReference type="InterPro" id="IPR014732">
    <property type="entry name" value="OMPdecase"/>
</dbReference>
<dbReference type="EMBL" id="SOPW01000004">
    <property type="protein sequence ID" value="TFB23270.1"/>
    <property type="molecule type" value="Genomic_DNA"/>
</dbReference>
<dbReference type="CDD" id="cd04725">
    <property type="entry name" value="OMP_decarboxylase_like"/>
    <property type="match status" value="1"/>
</dbReference>
<dbReference type="FunFam" id="3.20.20.70:FF:000015">
    <property type="entry name" value="Orotidine 5'-phosphate decarboxylase"/>
    <property type="match status" value="1"/>
</dbReference>
<feature type="binding site" evidence="9">
    <location>
        <begin position="59"/>
        <end position="68"/>
    </location>
    <ligand>
        <name>substrate</name>
    </ligand>
</feature>
<dbReference type="SMART" id="SM00934">
    <property type="entry name" value="OMPdecase"/>
    <property type="match status" value="1"/>
</dbReference>
<dbReference type="GO" id="GO:0006207">
    <property type="term" value="P:'de novo' pyrimidine nucleobase biosynthetic process"/>
    <property type="evidence" value="ECO:0007669"/>
    <property type="project" value="InterPro"/>
</dbReference>
<dbReference type="HAMAP" id="MF_01200_B">
    <property type="entry name" value="OMPdecase_type1_B"/>
    <property type="match status" value="1"/>
</dbReference>
<evidence type="ECO:0000256" key="3">
    <source>
        <dbReference type="ARBA" id="ARBA00011738"/>
    </source>
</evidence>
<comment type="similarity">
    <text evidence="8 9">Belongs to the OMP decarboxylase family. Type 1 subfamily.</text>
</comment>
<dbReference type="NCBIfam" id="NF001273">
    <property type="entry name" value="PRK00230.1"/>
    <property type="match status" value="1"/>
</dbReference>
<accession>A0A4Y8IT16</accession>
<proteinExistence type="inferred from homology"/>
<feature type="binding site" evidence="9 11">
    <location>
        <position position="32"/>
    </location>
    <ligand>
        <name>substrate</name>
    </ligand>
</feature>
<dbReference type="InterPro" id="IPR001754">
    <property type="entry name" value="OMPdeCOase_dom"/>
</dbReference>
<comment type="caution">
    <text evidence="14">The sequence shown here is derived from an EMBL/GenBank/DDBJ whole genome shotgun (WGS) entry which is preliminary data.</text>
</comment>
<feature type="binding site" evidence="9 11">
    <location>
        <position position="191"/>
    </location>
    <ligand>
        <name>substrate</name>
    </ligand>
</feature>
<reference evidence="14 15" key="1">
    <citation type="submission" date="2019-03" db="EMBL/GenBank/DDBJ databases">
        <authorList>
            <person name="He R.-H."/>
        </authorList>
    </citation>
    <scope>NUCLEOTIDE SEQUENCE [LARGE SCALE GENOMIC DNA]</scope>
    <source>
        <strain evidence="15">SH 714</strain>
    </source>
</reference>
<evidence type="ECO:0000256" key="1">
    <source>
        <dbReference type="ARBA" id="ARBA00002356"/>
    </source>
</evidence>
<keyword evidence="6 9" id="KW-0456">Lyase</keyword>
<dbReference type="Proteomes" id="UP000297975">
    <property type="component" value="Unassembled WGS sequence"/>
</dbReference>
<dbReference type="PANTHER" id="PTHR32119:SF2">
    <property type="entry name" value="OROTIDINE 5'-PHOSPHATE DECARBOXYLASE"/>
    <property type="match status" value="1"/>
</dbReference>
<dbReference type="AlphaFoldDB" id="A0A4Y8IT16"/>
<dbReference type="UniPathway" id="UPA00070">
    <property type="reaction ID" value="UER00120"/>
</dbReference>
<evidence type="ECO:0000313" key="15">
    <source>
        <dbReference type="Proteomes" id="UP000297975"/>
    </source>
</evidence>
<dbReference type="SUPFAM" id="SSF51366">
    <property type="entry name" value="Ribulose-phoshate binding barrel"/>
    <property type="match status" value="1"/>
</dbReference>
<keyword evidence="15" id="KW-1185">Reference proteome</keyword>
<organism evidence="14 15">
    <name type="scientific">Filobacillus milosensis</name>
    <dbReference type="NCBI Taxonomy" id="94137"/>
    <lineage>
        <taxon>Bacteria</taxon>
        <taxon>Bacillati</taxon>
        <taxon>Bacillota</taxon>
        <taxon>Bacilli</taxon>
        <taxon>Bacillales</taxon>
        <taxon>Bacillaceae</taxon>
        <taxon>Filobacillus</taxon>
    </lineage>
</organism>
<feature type="domain" description="Orotidine 5'-phosphate decarboxylase" evidence="13">
    <location>
        <begin position="4"/>
        <end position="227"/>
    </location>
</feature>
<evidence type="ECO:0000313" key="14">
    <source>
        <dbReference type="EMBL" id="TFB23270.1"/>
    </source>
</evidence>
<dbReference type="InterPro" id="IPR011060">
    <property type="entry name" value="RibuloseP-bd_barrel"/>
</dbReference>
<evidence type="ECO:0000256" key="7">
    <source>
        <dbReference type="ARBA" id="ARBA00049157"/>
    </source>
</evidence>
<evidence type="ECO:0000256" key="10">
    <source>
        <dbReference type="PIRSR" id="PIRSR614732-1"/>
    </source>
</evidence>
<dbReference type="NCBIfam" id="TIGR01740">
    <property type="entry name" value="pyrF"/>
    <property type="match status" value="1"/>
</dbReference>
<feature type="binding site" evidence="9 11">
    <location>
        <position position="182"/>
    </location>
    <ligand>
        <name>substrate</name>
    </ligand>
</feature>
<evidence type="ECO:0000259" key="13">
    <source>
        <dbReference type="SMART" id="SM00934"/>
    </source>
</evidence>
<feature type="binding site" evidence="9 11">
    <location>
        <position position="120"/>
    </location>
    <ligand>
        <name>substrate</name>
    </ligand>
</feature>
<dbReference type="GO" id="GO:0004590">
    <property type="term" value="F:orotidine-5'-phosphate decarboxylase activity"/>
    <property type="evidence" value="ECO:0007669"/>
    <property type="project" value="UniProtKB-UniRule"/>
</dbReference>
<dbReference type="InterPro" id="IPR047596">
    <property type="entry name" value="OMPdecase_bac"/>
</dbReference>
<evidence type="ECO:0000256" key="4">
    <source>
        <dbReference type="ARBA" id="ARBA00022793"/>
    </source>
</evidence>
<dbReference type="OrthoDB" id="9806203at2"/>
<dbReference type="PROSITE" id="PS00156">
    <property type="entry name" value="OMPDECASE"/>
    <property type="match status" value="1"/>
</dbReference>
<feature type="binding site" evidence="9 11">
    <location>
        <position position="212"/>
    </location>
    <ligand>
        <name>substrate</name>
    </ligand>
</feature>
<dbReference type="RefSeq" id="WP_134339342.1">
    <property type="nucleotide sequence ID" value="NZ_SOPW01000004.1"/>
</dbReference>
<evidence type="ECO:0000256" key="8">
    <source>
        <dbReference type="ARBA" id="ARBA00061012"/>
    </source>
</evidence>
<keyword evidence="4 9" id="KW-0210">Decarboxylase</keyword>
<keyword evidence="5 9" id="KW-0665">Pyrimidine biosynthesis</keyword>
<dbReference type="Gene3D" id="3.20.20.70">
    <property type="entry name" value="Aldolase class I"/>
    <property type="match status" value="1"/>
</dbReference>
<dbReference type="EC" id="4.1.1.23" evidence="9"/>
<evidence type="ECO:0000256" key="5">
    <source>
        <dbReference type="ARBA" id="ARBA00022975"/>
    </source>
</evidence>
<gene>
    <name evidence="9 14" type="primary">pyrF</name>
    <name evidence="14" type="ORF">E3U55_05485</name>
</gene>
<dbReference type="PANTHER" id="PTHR32119">
    <property type="entry name" value="OROTIDINE 5'-PHOSPHATE DECARBOXYLASE"/>
    <property type="match status" value="1"/>
</dbReference>
<dbReference type="Pfam" id="PF00215">
    <property type="entry name" value="OMPdecase"/>
    <property type="match status" value="1"/>
</dbReference>
<evidence type="ECO:0000256" key="6">
    <source>
        <dbReference type="ARBA" id="ARBA00023239"/>
    </source>
</evidence>
<dbReference type="GO" id="GO:0005829">
    <property type="term" value="C:cytosol"/>
    <property type="evidence" value="ECO:0007669"/>
    <property type="project" value="TreeGrafter"/>
</dbReference>
<feature type="active site" description="Proton donor" evidence="9">
    <location>
        <position position="61"/>
    </location>
</feature>
<feature type="active site" description="For OMPdecase activity" evidence="10">
    <location>
        <position position="64"/>
    </location>
</feature>
<feature type="active site" description="For OMPdecase activity" evidence="10">
    <location>
        <position position="59"/>
    </location>
</feature>
<comment type="function">
    <text evidence="1 9">Catalyzes the decarboxylation of orotidine 5'-monophosphate (OMP) to uridine 5'-monophosphate (UMP).</text>
</comment>
<protein>
    <recommendedName>
        <fullName evidence="9">Orotidine 5'-phosphate decarboxylase</fullName>
        <ecNumber evidence="9">4.1.1.23</ecNumber>
    </recommendedName>
    <alternativeName>
        <fullName evidence="9">OMP decarboxylase</fullName>
        <shortName evidence="9">OMPDCase</shortName>
        <shortName evidence="9">OMPdecase</shortName>
    </alternativeName>
</protein>